<name>A0AAV6S679_SOLSE</name>
<evidence type="ECO:0000313" key="13">
    <source>
        <dbReference type="EMBL" id="KAG7513236.1"/>
    </source>
</evidence>
<evidence type="ECO:0000313" key="14">
    <source>
        <dbReference type="Proteomes" id="UP000693946"/>
    </source>
</evidence>
<evidence type="ECO:0000256" key="2">
    <source>
        <dbReference type="ARBA" id="ARBA00008661"/>
    </source>
</evidence>
<evidence type="ECO:0000256" key="7">
    <source>
        <dbReference type="ARBA" id="ARBA00022989"/>
    </source>
</evidence>
<comment type="subcellular location">
    <subcellularLocation>
        <location evidence="1 12">Golgi apparatus membrane</location>
        <topology evidence="1 12">Single-pass type II membrane protein</topology>
    </subcellularLocation>
</comment>
<dbReference type="Pfam" id="PF01762">
    <property type="entry name" value="Galactosyl_T"/>
    <property type="match status" value="1"/>
</dbReference>
<proteinExistence type="inferred from homology"/>
<keyword evidence="10" id="KW-0325">Glycoprotein</keyword>
<keyword evidence="6 12" id="KW-0735">Signal-anchor</keyword>
<evidence type="ECO:0000256" key="12">
    <source>
        <dbReference type="RuleBase" id="RU363063"/>
    </source>
</evidence>
<feature type="transmembrane region" description="Helical" evidence="12">
    <location>
        <begin position="83"/>
        <end position="101"/>
    </location>
</feature>
<keyword evidence="5 12" id="KW-0812">Transmembrane</keyword>
<evidence type="ECO:0000256" key="1">
    <source>
        <dbReference type="ARBA" id="ARBA00004323"/>
    </source>
</evidence>
<dbReference type="InterPro" id="IPR002659">
    <property type="entry name" value="Glyco_trans_31"/>
</dbReference>
<keyword evidence="4" id="KW-0808">Transferase</keyword>
<gene>
    <name evidence="13" type="ORF">JOB18_002445</name>
</gene>
<keyword evidence="14" id="KW-1185">Reference proteome</keyword>
<dbReference type="AlphaFoldDB" id="A0AAV6S679"/>
<dbReference type="EMBL" id="JAGKHQ010000006">
    <property type="protein sequence ID" value="KAG7513236.1"/>
    <property type="molecule type" value="Genomic_DNA"/>
</dbReference>
<dbReference type="GO" id="GO:0016266">
    <property type="term" value="P:protein O-linked glycosylation via N-acetyl-galactosamine"/>
    <property type="evidence" value="ECO:0007669"/>
    <property type="project" value="UniProtKB-ARBA"/>
</dbReference>
<evidence type="ECO:0000256" key="4">
    <source>
        <dbReference type="ARBA" id="ARBA00022679"/>
    </source>
</evidence>
<keyword evidence="8 12" id="KW-0333">Golgi apparatus</keyword>
<comment type="similarity">
    <text evidence="2 12">Belongs to the glycosyltransferase 31 family.</text>
</comment>
<dbReference type="PANTHER" id="PTHR11214">
    <property type="entry name" value="BETA-1,3-N-ACETYLGLUCOSAMINYLTRANSFERASE"/>
    <property type="match status" value="1"/>
</dbReference>
<dbReference type="PANTHER" id="PTHR11214:SF23">
    <property type="entry name" value="N-ACETYLLACTOSAMINIDE BETA-1,3-N-ACETYLGLUCOSAMINYLTRANSFERASE 3"/>
    <property type="match status" value="1"/>
</dbReference>
<dbReference type="GO" id="GO:0008499">
    <property type="term" value="F:N-acetyl-beta-D-glucosaminide beta-(1,3)-galactosyltransferase activity"/>
    <property type="evidence" value="ECO:0007669"/>
    <property type="project" value="UniProtKB-ARBA"/>
</dbReference>
<evidence type="ECO:0000256" key="3">
    <source>
        <dbReference type="ARBA" id="ARBA00022676"/>
    </source>
</evidence>
<evidence type="ECO:0000256" key="10">
    <source>
        <dbReference type="ARBA" id="ARBA00023180"/>
    </source>
</evidence>
<evidence type="ECO:0000256" key="11">
    <source>
        <dbReference type="ARBA" id="ARBA00043952"/>
    </source>
</evidence>
<dbReference type="EC" id="2.4.1.-" evidence="12"/>
<dbReference type="GO" id="GO:0000139">
    <property type="term" value="C:Golgi membrane"/>
    <property type="evidence" value="ECO:0007669"/>
    <property type="project" value="UniProtKB-SubCell"/>
</dbReference>
<dbReference type="GO" id="GO:0030311">
    <property type="term" value="P:poly-N-acetyllactosamine biosynthetic process"/>
    <property type="evidence" value="ECO:0007669"/>
    <property type="project" value="TreeGrafter"/>
</dbReference>
<keyword evidence="9 12" id="KW-0472">Membrane</keyword>
<evidence type="ECO:0000256" key="6">
    <source>
        <dbReference type="ARBA" id="ARBA00022968"/>
    </source>
</evidence>
<keyword evidence="7 12" id="KW-1133">Transmembrane helix</keyword>
<keyword evidence="3 12" id="KW-0328">Glycosyltransferase</keyword>
<accession>A0AAV6S679</accession>
<evidence type="ECO:0000256" key="8">
    <source>
        <dbReference type="ARBA" id="ARBA00023034"/>
    </source>
</evidence>
<reference evidence="13 14" key="1">
    <citation type="journal article" date="2021" name="Sci. Rep.">
        <title>Chromosome anchoring in Senegalese sole (Solea senegalensis) reveals sex-associated markers and genome rearrangements in flatfish.</title>
        <authorList>
            <person name="Guerrero-Cozar I."/>
            <person name="Gomez-Garrido J."/>
            <person name="Berbel C."/>
            <person name="Martinez-Blanch J.F."/>
            <person name="Alioto T."/>
            <person name="Claros M.G."/>
            <person name="Gagnaire P.A."/>
            <person name="Manchado M."/>
        </authorList>
    </citation>
    <scope>NUCLEOTIDE SEQUENCE [LARGE SCALE GENOMIC DNA]</scope>
    <source>
        <strain evidence="13">Sse05_10M</strain>
    </source>
</reference>
<evidence type="ECO:0000256" key="9">
    <source>
        <dbReference type="ARBA" id="ARBA00023136"/>
    </source>
</evidence>
<comment type="pathway">
    <text evidence="11">Protein modification.</text>
</comment>
<protein>
    <recommendedName>
        <fullName evidence="12">Hexosyltransferase</fullName>
        <ecNumber evidence="12">2.4.1.-</ecNumber>
    </recommendedName>
</protein>
<organism evidence="13 14">
    <name type="scientific">Solea senegalensis</name>
    <name type="common">Senegalese sole</name>
    <dbReference type="NCBI Taxonomy" id="28829"/>
    <lineage>
        <taxon>Eukaryota</taxon>
        <taxon>Metazoa</taxon>
        <taxon>Chordata</taxon>
        <taxon>Craniata</taxon>
        <taxon>Vertebrata</taxon>
        <taxon>Euteleostomi</taxon>
        <taxon>Actinopterygii</taxon>
        <taxon>Neopterygii</taxon>
        <taxon>Teleostei</taxon>
        <taxon>Neoteleostei</taxon>
        <taxon>Acanthomorphata</taxon>
        <taxon>Carangaria</taxon>
        <taxon>Pleuronectiformes</taxon>
        <taxon>Pleuronectoidei</taxon>
        <taxon>Soleidae</taxon>
        <taxon>Solea</taxon>
    </lineage>
</organism>
<dbReference type="FunFam" id="3.90.550.50:FF:000009">
    <property type="entry name" value="Hexosyltransferase"/>
    <property type="match status" value="1"/>
</dbReference>
<comment type="caution">
    <text evidence="13">The sequence shown here is derived from an EMBL/GenBank/DDBJ whole genome shotgun (WGS) entry which is preliminary data.</text>
</comment>
<dbReference type="Proteomes" id="UP000693946">
    <property type="component" value="Linkage Group LG14"/>
</dbReference>
<evidence type="ECO:0000256" key="5">
    <source>
        <dbReference type="ARBA" id="ARBA00022692"/>
    </source>
</evidence>
<sequence length="459" mass="52818">MKRTLVGAETLAVWVPTGTFVAVAMTAQTGSAQQQHYLHYCIIFPHSSSETCPLNLLIISVASGTYTGIRSCRFQRDSRMKRIRCRTFWLAVGLGVLVLSLCRNYSDQIKNLHKWENINKRIYNDERQEDSQIRQEPPTHYVFPWPNCQENTSAANVTDFSSLPGHIKDFLHYGHCRHFPMLLDVPDKCGGANKSADVFLLLVIKSSPGNYERREVLRKTWAKERLHNGKKIHRVFISGTTDTGFEKLRQNKLLEMEHREYNDILQWDFVDTFFNLTLKQILFLEWMERNCPNARFLLNGDDDVFANTDNMVEYLQSFKDNDGSKHLFAGHLIQNVGPIRNPHSKYFIPVQVQESNSYPPYCGGGGFLLSGYTAMVIYKMSQSIPILPIDDVYMGMCLAKAGLKPFYHMGVKTAGMNIPSKKVDKYDPCYYKDMLLVHRFLPGGIFLMWQRIHDSKLKC</sequence>